<name>A0A392SPM2_9FABA</name>
<dbReference type="Gene3D" id="3.40.50.300">
    <property type="entry name" value="P-loop containing nucleotide triphosphate hydrolases"/>
    <property type="match status" value="1"/>
</dbReference>
<keyword evidence="2" id="KW-1185">Reference proteome</keyword>
<evidence type="ECO:0000313" key="1">
    <source>
        <dbReference type="EMBL" id="MCI49816.1"/>
    </source>
</evidence>
<proteinExistence type="predicted"/>
<comment type="caution">
    <text evidence="1">The sequence shown here is derived from an EMBL/GenBank/DDBJ whole genome shotgun (WGS) entry which is preliminary data.</text>
</comment>
<evidence type="ECO:0000313" key="2">
    <source>
        <dbReference type="Proteomes" id="UP000265520"/>
    </source>
</evidence>
<dbReference type="SUPFAM" id="SSF52540">
    <property type="entry name" value="P-loop containing nucleoside triphosphate hydrolases"/>
    <property type="match status" value="1"/>
</dbReference>
<dbReference type="AlphaFoldDB" id="A0A392SPM2"/>
<sequence>MNNIVGLDARFEDVKSVFNMESKSNATVRMLGIYGAGGIGKTTFAAY</sequence>
<dbReference type="EMBL" id="LXQA010407163">
    <property type="protein sequence ID" value="MCI49816.1"/>
    <property type="molecule type" value="Genomic_DNA"/>
</dbReference>
<feature type="non-terminal residue" evidence="1">
    <location>
        <position position="47"/>
    </location>
</feature>
<protein>
    <submittedName>
        <fullName evidence="1">TMV resistance protein N-like</fullName>
    </submittedName>
</protein>
<dbReference type="InterPro" id="IPR027417">
    <property type="entry name" value="P-loop_NTPase"/>
</dbReference>
<accession>A0A392SPM2</accession>
<dbReference type="Proteomes" id="UP000265520">
    <property type="component" value="Unassembled WGS sequence"/>
</dbReference>
<organism evidence="1 2">
    <name type="scientific">Trifolium medium</name>
    <dbReference type="NCBI Taxonomy" id="97028"/>
    <lineage>
        <taxon>Eukaryota</taxon>
        <taxon>Viridiplantae</taxon>
        <taxon>Streptophyta</taxon>
        <taxon>Embryophyta</taxon>
        <taxon>Tracheophyta</taxon>
        <taxon>Spermatophyta</taxon>
        <taxon>Magnoliopsida</taxon>
        <taxon>eudicotyledons</taxon>
        <taxon>Gunneridae</taxon>
        <taxon>Pentapetalae</taxon>
        <taxon>rosids</taxon>
        <taxon>fabids</taxon>
        <taxon>Fabales</taxon>
        <taxon>Fabaceae</taxon>
        <taxon>Papilionoideae</taxon>
        <taxon>50 kb inversion clade</taxon>
        <taxon>NPAAA clade</taxon>
        <taxon>Hologalegina</taxon>
        <taxon>IRL clade</taxon>
        <taxon>Trifolieae</taxon>
        <taxon>Trifolium</taxon>
    </lineage>
</organism>
<reference evidence="1 2" key="1">
    <citation type="journal article" date="2018" name="Front. Plant Sci.">
        <title>Red Clover (Trifolium pratense) and Zigzag Clover (T. medium) - A Picture of Genomic Similarities and Differences.</title>
        <authorList>
            <person name="Dluhosova J."/>
            <person name="Istvanek J."/>
            <person name="Nedelnik J."/>
            <person name="Repkova J."/>
        </authorList>
    </citation>
    <scope>NUCLEOTIDE SEQUENCE [LARGE SCALE GENOMIC DNA]</scope>
    <source>
        <strain evidence="2">cv. 10/8</strain>
        <tissue evidence="1">Leaf</tissue>
    </source>
</reference>